<organism evidence="2 3">
    <name type="scientific">Mytilus coruscus</name>
    <name type="common">Sea mussel</name>
    <dbReference type="NCBI Taxonomy" id="42192"/>
    <lineage>
        <taxon>Eukaryota</taxon>
        <taxon>Metazoa</taxon>
        <taxon>Spiralia</taxon>
        <taxon>Lophotrochozoa</taxon>
        <taxon>Mollusca</taxon>
        <taxon>Bivalvia</taxon>
        <taxon>Autobranchia</taxon>
        <taxon>Pteriomorphia</taxon>
        <taxon>Mytilida</taxon>
        <taxon>Mytiloidea</taxon>
        <taxon>Mytilidae</taxon>
        <taxon>Mytilinae</taxon>
        <taxon>Mytilus</taxon>
    </lineage>
</organism>
<name>A0A6J8DDB5_MYTCO</name>
<feature type="compositionally biased region" description="Polar residues" evidence="1">
    <location>
        <begin position="183"/>
        <end position="196"/>
    </location>
</feature>
<dbReference type="OrthoDB" id="6136201at2759"/>
<evidence type="ECO:0000313" key="3">
    <source>
        <dbReference type="Proteomes" id="UP000507470"/>
    </source>
</evidence>
<proteinExistence type="predicted"/>
<protein>
    <submittedName>
        <fullName evidence="2">Uncharacterized protein</fullName>
    </submittedName>
</protein>
<feature type="compositionally biased region" description="Basic residues" evidence="1">
    <location>
        <begin position="197"/>
        <end position="215"/>
    </location>
</feature>
<accession>A0A6J8DDB5</accession>
<evidence type="ECO:0000256" key="1">
    <source>
        <dbReference type="SAM" id="MobiDB-lite"/>
    </source>
</evidence>
<sequence>MQTMQVCSLGDGAKQALQEWHYPGNKAPKKKRNKKKKPANDNSPHVNGDVSSAEIIPNGIVANDGAKQALQEWHYPGNKAPKKKRNKKKKPANDNSPHVNGDVSSAEIIPNGIVANGSIESDTEPVKTNSISDISSSVSSLSLLPTTCTVPSLTECDKVNHVAPTHTSQNSVSTQKHAKVNHVSPTNTSQNSVSTQKHAKKKSVMYHQRKLHRIQ</sequence>
<keyword evidence="3" id="KW-1185">Reference proteome</keyword>
<dbReference type="Proteomes" id="UP000507470">
    <property type="component" value="Unassembled WGS sequence"/>
</dbReference>
<dbReference type="EMBL" id="CACVKT020007154">
    <property type="protein sequence ID" value="CAC5406035.1"/>
    <property type="molecule type" value="Genomic_DNA"/>
</dbReference>
<feature type="region of interest" description="Disordered" evidence="1">
    <location>
        <begin position="182"/>
        <end position="215"/>
    </location>
</feature>
<feature type="compositionally biased region" description="Basic residues" evidence="1">
    <location>
        <begin position="27"/>
        <end position="37"/>
    </location>
</feature>
<feature type="region of interest" description="Disordered" evidence="1">
    <location>
        <begin position="1"/>
        <end position="54"/>
    </location>
</feature>
<gene>
    <name evidence="2" type="ORF">MCOR_39653</name>
</gene>
<evidence type="ECO:0000313" key="2">
    <source>
        <dbReference type="EMBL" id="CAC5406035.1"/>
    </source>
</evidence>
<reference evidence="2 3" key="1">
    <citation type="submission" date="2020-06" db="EMBL/GenBank/DDBJ databases">
        <authorList>
            <person name="Li R."/>
            <person name="Bekaert M."/>
        </authorList>
    </citation>
    <scope>NUCLEOTIDE SEQUENCE [LARGE SCALE GENOMIC DNA]</scope>
    <source>
        <strain evidence="3">wild</strain>
    </source>
</reference>
<feature type="region of interest" description="Disordered" evidence="1">
    <location>
        <begin position="67"/>
        <end position="106"/>
    </location>
</feature>
<dbReference type="AlphaFoldDB" id="A0A6J8DDB5"/>
<feature type="compositionally biased region" description="Basic residues" evidence="1">
    <location>
        <begin position="80"/>
        <end position="90"/>
    </location>
</feature>